<dbReference type="Pfam" id="PF00144">
    <property type="entry name" value="Beta-lactamase"/>
    <property type="match status" value="1"/>
</dbReference>
<sequence length="332" mass="37215">MDWNQLNNEGFSGTVHVSRCGKELYSKGFGYAQRAERTLNRASTRFSIASGSKIFTAVAICQLVESGKLTFETRLTEYLDIPFPHFDEEITLHHLLTHTAMVPDYFNEEVMDDFAELWEQVPMYHVRRPKDFLPLFQHEPMQGKPGSTFAYNNSGYVLLGLVIEQASDIPFTDYVEKHVFTPAGMTRSGYFEADDLPSEVATGYVEQPDGRFTSNIFSLPAKGGPDGGAYVTAGDIALFWEALLDGKLLSARMTETLMTPHVQVDDDVFYGYGGYMVVADGRAQTMIQMGYDPGVNYRATFTPSNRQTIVVCSNHSEGAYEMLKEIEAMLEK</sequence>
<proteinExistence type="predicted"/>
<evidence type="ECO:0000313" key="5">
    <source>
        <dbReference type="Proteomes" id="UP000318138"/>
    </source>
</evidence>
<feature type="domain" description="Beta-lactamase-related" evidence="3">
    <location>
        <begin position="14"/>
        <end position="319"/>
    </location>
</feature>
<dbReference type="SUPFAM" id="SSF56601">
    <property type="entry name" value="beta-lactamase/transpeptidase-like"/>
    <property type="match status" value="1"/>
</dbReference>
<evidence type="ECO:0000259" key="3">
    <source>
        <dbReference type="Pfam" id="PF00144"/>
    </source>
</evidence>
<dbReference type="Gene3D" id="3.40.710.10">
    <property type="entry name" value="DD-peptidase/beta-lactamase superfamily"/>
    <property type="match status" value="1"/>
</dbReference>
<gene>
    <name evidence="4" type="ORF">FLK61_23880</name>
</gene>
<dbReference type="AlphaFoldDB" id="A0A859F9P0"/>
<keyword evidence="5" id="KW-1185">Reference proteome</keyword>
<dbReference type="Proteomes" id="UP000318138">
    <property type="component" value="Chromosome"/>
</dbReference>
<dbReference type="KEGG" id="psua:FLK61_23880"/>
<dbReference type="InterPro" id="IPR001466">
    <property type="entry name" value="Beta-lactam-related"/>
</dbReference>
<protein>
    <submittedName>
        <fullName evidence="4">Serine hydrolase</fullName>
    </submittedName>
</protein>
<evidence type="ECO:0000256" key="2">
    <source>
        <dbReference type="ARBA" id="ARBA00023136"/>
    </source>
</evidence>
<keyword evidence="4" id="KW-0378">Hydrolase</keyword>
<dbReference type="PANTHER" id="PTHR46825:SF11">
    <property type="entry name" value="PENICILLIN-BINDING PROTEIN 4"/>
    <property type="match status" value="1"/>
</dbReference>
<dbReference type="RefSeq" id="WP_176007874.1">
    <property type="nucleotide sequence ID" value="NZ_CP041372.2"/>
</dbReference>
<evidence type="ECO:0000313" key="4">
    <source>
        <dbReference type="EMBL" id="QKS69829.1"/>
    </source>
</evidence>
<dbReference type="InterPro" id="IPR050491">
    <property type="entry name" value="AmpC-like"/>
</dbReference>
<comment type="subcellular location">
    <subcellularLocation>
        <location evidence="1">Membrane</location>
    </subcellularLocation>
</comment>
<dbReference type="PANTHER" id="PTHR46825">
    <property type="entry name" value="D-ALANYL-D-ALANINE-CARBOXYPEPTIDASE/ENDOPEPTIDASE AMPH"/>
    <property type="match status" value="1"/>
</dbReference>
<dbReference type="GO" id="GO:0016020">
    <property type="term" value="C:membrane"/>
    <property type="evidence" value="ECO:0007669"/>
    <property type="project" value="UniProtKB-SubCell"/>
</dbReference>
<dbReference type="InterPro" id="IPR012338">
    <property type="entry name" value="Beta-lactam/transpept-like"/>
</dbReference>
<organism evidence="4 5">
    <name type="scientific">Paenalkalicoccus suaedae</name>
    <dbReference type="NCBI Taxonomy" id="2592382"/>
    <lineage>
        <taxon>Bacteria</taxon>
        <taxon>Bacillati</taxon>
        <taxon>Bacillota</taxon>
        <taxon>Bacilli</taxon>
        <taxon>Bacillales</taxon>
        <taxon>Bacillaceae</taxon>
        <taxon>Paenalkalicoccus</taxon>
    </lineage>
</organism>
<evidence type="ECO:0000256" key="1">
    <source>
        <dbReference type="ARBA" id="ARBA00004370"/>
    </source>
</evidence>
<name>A0A859F9P0_9BACI</name>
<keyword evidence="2" id="KW-0472">Membrane</keyword>
<dbReference type="GO" id="GO:0016787">
    <property type="term" value="F:hydrolase activity"/>
    <property type="evidence" value="ECO:0007669"/>
    <property type="project" value="UniProtKB-KW"/>
</dbReference>
<dbReference type="EMBL" id="CP041372">
    <property type="protein sequence ID" value="QKS69829.1"/>
    <property type="molecule type" value="Genomic_DNA"/>
</dbReference>
<accession>A0A859F9P0</accession>
<reference evidence="5" key="1">
    <citation type="submission" date="2019-07" db="EMBL/GenBank/DDBJ databases">
        <title>Bacillus alkalisoli sp. nov. isolated from saline soil.</title>
        <authorList>
            <person name="Sun J.-Q."/>
            <person name="Xu L."/>
        </authorList>
    </citation>
    <scope>NUCLEOTIDE SEQUENCE [LARGE SCALE GENOMIC DNA]</scope>
    <source>
        <strain evidence="5">M4U3P1</strain>
    </source>
</reference>